<dbReference type="OrthoDB" id="6159085at2759"/>
<dbReference type="Pfam" id="PF00059">
    <property type="entry name" value="Lectin_C"/>
    <property type="match status" value="2"/>
</dbReference>
<evidence type="ECO:0000259" key="3">
    <source>
        <dbReference type="PROSITE" id="PS50041"/>
    </source>
</evidence>
<proteinExistence type="predicted"/>
<dbReference type="SMART" id="SM00034">
    <property type="entry name" value="CLECT"/>
    <property type="match status" value="1"/>
</dbReference>
<evidence type="ECO:0000313" key="5">
    <source>
        <dbReference type="RefSeq" id="XP_013395635.1"/>
    </source>
</evidence>
<dbReference type="CDD" id="cd00037">
    <property type="entry name" value="CLECT"/>
    <property type="match status" value="1"/>
</dbReference>
<protein>
    <submittedName>
        <fullName evidence="5">Uncharacterized protein LOC106162765</fullName>
    </submittedName>
</protein>
<reference evidence="5" key="1">
    <citation type="submission" date="2025-08" db="UniProtKB">
        <authorList>
            <consortium name="RefSeq"/>
        </authorList>
    </citation>
    <scope>IDENTIFICATION</scope>
    <source>
        <tissue evidence="5">Gonads</tissue>
    </source>
</reference>
<dbReference type="KEGG" id="lak:106162765"/>
<dbReference type="InParanoid" id="A0A1S3IBK0"/>
<feature type="domain" description="C-type lectin" evidence="3">
    <location>
        <begin position="291"/>
        <end position="364"/>
    </location>
</feature>
<dbReference type="GeneID" id="106162765"/>
<dbReference type="PROSITE" id="PS50041">
    <property type="entry name" value="C_TYPE_LECTIN_2"/>
    <property type="match status" value="2"/>
</dbReference>
<dbReference type="InterPro" id="IPR016187">
    <property type="entry name" value="CTDL_fold"/>
</dbReference>
<feature type="compositionally biased region" description="Polar residues" evidence="1">
    <location>
        <begin position="267"/>
        <end position="278"/>
    </location>
</feature>
<feature type="domain" description="C-type lectin" evidence="3">
    <location>
        <begin position="44"/>
        <end position="158"/>
    </location>
</feature>
<evidence type="ECO:0000313" key="4">
    <source>
        <dbReference type="Proteomes" id="UP000085678"/>
    </source>
</evidence>
<gene>
    <name evidence="5" type="primary">LOC106162765</name>
</gene>
<feature type="chain" id="PRO_5010204441" evidence="2">
    <location>
        <begin position="28"/>
        <end position="364"/>
    </location>
</feature>
<dbReference type="InterPro" id="IPR050111">
    <property type="entry name" value="C-type_lectin/snaclec_domain"/>
</dbReference>
<keyword evidence="4" id="KW-1185">Reference proteome</keyword>
<dbReference type="Gene3D" id="3.10.100.10">
    <property type="entry name" value="Mannose-Binding Protein A, subunit A"/>
    <property type="match status" value="2"/>
</dbReference>
<feature type="region of interest" description="Disordered" evidence="1">
    <location>
        <begin position="258"/>
        <end position="278"/>
    </location>
</feature>
<dbReference type="PANTHER" id="PTHR22803">
    <property type="entry name" value="MANNOSE, PHOSPHOLIPASE, LECTIN RECEPTOR RELATED"/>
    <property type="match status" value="1"/>
</dbReference>
<feature type="compositionally biased region" description="Low complexity" evidence="1">
    <location>
        <begin position="193"/>
        <end position="205"/>
    </location>
</feature>
<evidence type="ECO:0000256" key="1">
    <source>
        <dbReference type="SAM" id="MobiDB-lite"/>
    </source>
</evidence>
<accession>A0A1S3IBK0</accession>
<dbReference type="InterPro" id="IPR001304">
    <property type="entry name" value="C-type_lectin-like"/>
</dbReference>
<organism evidence="4 5">
    <name type="scientific">Lingula anatina</name>
    <name type="common">Brachiopod</name>
    <name type="synonym">Lingula unguis</name>
    <dbReference type="NCBI Taxonomy" id="7574"/>
    <lineage>
        <taxon>Eukaryota</taxon>
        <taxon>Metazoa</taxon>
        <taxon>Spiralia</taxon>
        <taxon>Lophotrochozoa</taxon>
        <taxon>Brachiopoda</taxon>
        <taxon>Linguliformea</taxon>
        <taxon>Lingulata</taxon>
        <taxon>Lingulida</taxon>
        <taxon>Linguloidea</taxon>
        <taxon>Lingulidae</taxon>
        <taxon>Lingula</taxon>
    </lineage>
</organism>
<keyword evidence="2" id="KW-0732">Signal</keyword>
<dbReference type="RefSeq" id="XP_013395635.1">
    <property type="nucleotide sequence ID" value="XM_013540181.1"/>
</dbReference>
<dbReference type="SUPFAM" id="SSF56436">
    <property type="entry name" value="C-type lectin-like"/>
    <property type="match status" value="2"/>
</dbReference>
<name>A0A1S3IBK0_LINAN</name>
<evidence type="ECO:0000256" key="2">
    <source>
        <dbReference type="SAM" id="SignalP"/>
    </source>
</evidence>
<feature type="region of interest" description="Disordered" evidence="1">
    <location>
        <begin position="193"/>
        <end position="233"/>
    </location>
</feature>
<dbReference type="Proteomes" id="UP000085678">
    <property type="component" value="Unplaced"/>
</dbReference>
<sequence length="364" mass="40001">MLTSRKSAHGFALSLCLLVTRTALCSGGDSCPSTIGTEHQGFVHRSQCYQFVNRKEWWGTARDFCARKGGHLIQLDNAELAAFIKDKLRGNFGDWDKVWIGANDRGTENKWIWDGSDEEISYSNWGQGQPATSIIVGPFEDCATMEKADDYRWHDHACGIVGQAYQFICQYDAVNRTTTTSTTTSSTITTETTTGTKTAKTTTTTIRDPSSTTVAPPAAGNRTAGNHSTPSALLSKTTTTTMTIPLLSSLTPVVLPSPGSKTAGHHPTTSFQSARDSCPSTIGTEHQGFVHRSQCYQFVNRKEWWGTARDFCARKEGHLIQLDNAELVAFIKGKLRGNFGDWDKVWIGANDIGTENKWIWDGSV</sequence>
<feature type="signal peptide" evidence="2">
    <location>
        <begin position="1"/>
        <end position="27"/>
    </location>
</feature>
<dbReference type="AlphaFoldDB" id="A0A1S3IBK0"/>
<dbReference type="InterPro" id="IPR016186">
    <property type="entry name" value="C-type_lectin-like/link_sf"/>
</dbReference>